<dbReference type="GO" id="GO:0009083">
    <property type="term" value="P:branched-chain amino acid catabolic process"/>
    <property type="evidence" value="ECO:0007669"/>
    <property type="project" value="TreeGrafter"/>
</dbReference>
<dbReference type="Pfam" id="PF02779">
    <property type="entry name" value="Transket_pyr"/>
    <property type="match status" value="1"/>
</dbReference>
<dbReference type="GO" id="GO:0007584">
    <property type="term" value="P:response to nutrient"/>
    <property type="evidence" value="ECO:0007669"/>
    <property type="project" value="TreeGrafter"/>
</dbReference>
<dbReference type="EMBL" id="DUAV01000034">
    <property type="protein sequence ID" value="HIG63952.1"/>
    <property type="molecule type" value="Genomic_DNA"/>
</dbReference>
<dbReference type="Gene3D" id="3.40.50.970">
    <property type="match status" value="1"/>
</dbReference>
<keyword evidence="3" id="KW-0560">Oxidoreductase</keyword>
<evidence type="ECO:0000256" key="3">
    <source>
        <dbReference type="ARBA" id="ARBA00023002"/>
    </source>
</evidence>
<protein>
    <recommendedName>
        <fullName evidence="2">3-methyl-2-oxobutanoate dehydrogenase (2-methylpropanoyl-transferring)</fullName>
        <ecNumber evidence="2">1.2.4.4</ecNumber>
    </recommendedName>
</protein>
<dbReference type="CDD" id="cd07036">
    <property type="entry name" value="TPP_PYR_E1-PDHc-beta_like"/>
    <property type="match status" value="1"/>
</dbReference>
<name>A0A7C8DPI6_9ARCH</name>
<accession>A0A7C8DPI6</accession>
<feature type="domain" description="Transketolase-like pyrimidine-binding" evidence="4">
    <location>
        <begin position="4"/>
        <end position="179"/>
    </location>
</feature>
<dbReference type="Gene3D" id="3.40.50.920">
    <property type="match status" value="1"/>
</dbReference>
<dbReference type="InterPro" id="IPR029061">
    <property type="entry name" value="THDP-binding"/>
</dbReference>
<evidence type="ECO:0000256" key="2">
    <source>
        <dbReference type="ARBA" id="ARBA00012277"/>
    </source>
</evidence>
<evidence type="ECO:0000313" key="6">
    <source>
        <dbReference type="Proteomes" id="UP000589516"/>
    </source>
</evidence>
<dbReference type="SUPFAM" id="SSF52518">
    <property type="entry name" value="Thiamin diphosphate-binding fold (THDP-binding)"/>
    <property type="match status" value="1"/>
</dbReference>
<evidence type="ECO:0000313" key="5">
    <source>
        <dbReference type="EMBL" id="HIG63952.1"/>
    </source>
</evidence>
<dbReference type="InterPro" id="IPR033248">
    <property type="entry name" value="Transketolase_C"/>
</dbReference>
<dbReference type="FunFam" id="3.40.50.970:FF:000001">
    <property type="entry name" value="Pyruvate dehydrogenase E1 beta subunit"/>
    <property type="match status" value="1"/>
</dbReference>
<proteinExistence type="predicted"/>
<evidence type="ECO:0000259" key="4">
    <source>
        <dbReference type="SMART" id="SM00861"/>
    </source>
</evidence>
<evidence type="ECO:0000256" key="1">
    <source>
        <dbReference type="ARBA" id="ARBA00001964"/>
    </source>
</evidence>
<reference evidence="6" key="1">
    <citation type="journal article" date="2019" name="bioRxiv">
        <title>Genome diversification in globally distributed novel marine Proteobacteria is linked to environmental adaptation.</title>
        <authorList>
            <person name="Zhou Z."/>
            <person name="Tran P.Q."/>
            <person name="Kieft K."/>
            <person name="Anantharaman K."/>
        </authorList>
    </citation>
    <scope>NUCLEOTIDE SEQUENCE [LARGE SCALE GENOMIC DNA]</scope>
</reference>
<dbReference type="SMART" id="SM00861">
    <property type="entry name" value="Transket_pyr"/>
    <property type="match status" value="1"/>
</dbReference>
<dbReference type="GO" id="GO:0003863">
    <property type="term" value="F:branched-chain 2-oxo acid dehydrogenase activity"/>
    <property type="evidence" value="ECO:0007669"/>
    <property type="project" value="UniProtKB-EC"/>
</dbReference>
<dbReference type="Proteomes" id="UP000589516">
    <property type="component" value="Unassembled WGS sequence"/>
</dbReference>
<comment type="caution">
    <text evidence="5">The sequence shown here is derived from an EMBL/GenBank/DDBJ whole genome shotgun (WGS) entry which is preliminary data.</text>
</comment>
<organism evidence="5 6">
    <name type="scientific">Marine Group III euryarchaeote</name>
    <dbReference type="NCBI Taxonomy" id="2173149"/>
    <lineage>
        <taxon>Archaea</taxon>
        <taxon>Methanobacteriati</taxon>
        <taxon>Thermoplasmatota</taxon>
        <taxon>Thermoplasmata</taxon>
        <taxon>Candidatus Thermoprofundales</taxon>
    </lineage>
</organism>
<dbReference type="InterPro" id="IPR005475">
    <property type="entry name" value="Transketolase-like_Pyr-bd"/>
</dbReference>
<dbReference type="PANTHER" id="PTHR42980">
    <property type="entry name" value="2-OXOISOVALERATE DEHYDROGENASE SUBUNIT BETA-RELATED"/>
    <property type="match status" value="1"/>
</dbReference>
<gene>
    <name evidence="5" type="ORF">EYQ16_05510</name>
</gene>
<dbReference type="Pfam" id="PF02780">
    <property type="entry name" value="Transketolase_C"/>
    <property type="match status" value="1"/>
</dbReference>
<dbReference type="FunFam" id="3.40.50.920:FF:000001">
    <property type="entry name" value="Pyruvate dehydrogenase E1 beta subunit"/>
    <property type="match status" value="1"/>
</dbReference>
<dbReference type="AlphaFoldDB" id="A0A7C8DPI6"/>
<dbReference type="PANTHER" id="PTHR42980:SF1">
    <property type="entry name" value="2-OXOISOVALERATE DEHYDROGENASE SUBUNIT BETA, MITOCHONDRIAL"/>
    <property type="match status" value="1"/>
</dbReference>
<dbReference type="InterPro" id="IPR009014">
    <property type="entry name" value="Transketo_C/PFOR_II"/>
</dbReference>
<dbReference type="EC" id="1.2.4.4" evidence="2"/>
<sequence length="338" mass="37071">MTQMNIVQAVNSALDTLLEHDENVVIFGEDVGYFGGVFRCTDGLQAKHGLHRVFDTPLSEGGIASIAIGMGLNGLRPVAEIQFSDYIFPAFDQITNELAKLRYRSGGEYWAPVTFRTPCGGGIRGGHYHSQSPEAYFTHTPGLKVVVVSNPYDAKGLLTTAVEDDDPVIFFEPKRLYNGPFDGDHAAAAKKWDTHPGGEVPEDYYRIPLGEAKVVAPGDDVTLLAWGTMVHVAQAAAARSPTSCEVIDLRSLLPLDLEAIVASVQKTGRCVVVHEAPRTSGYGGELAAQIMEECFWQLEAPVERVTGWDTPFPHTLEWEYFPSQERVMEAIARTMENN</sequence>
<dbReference type="GO" id="GO:0044272">
    <property type="term" value="P:sulfur compound biosynthetic process"/>
    <property type="evidence" value="ECO:0007669"/>
    <property type="project" value="UniProtKB-ARBA"/>
</dbReference>
<dbReference type="SUPFAM" id="SSF52922">
    <property type="entry name" value="TK C-terminal domain-like"/>
    <property type="match status" value="1"/>
</dbReference>
<comment type="cofactor">
    <cofactor evidence="1">
        <name>thiamine diphosphate</name>
        <dbReference type="ChEBI" id="CHEBI:58937"/>
    </cofactor>
</comment>